<dbReference type="InterPro" id="IPR043129">
    <property type="entry name" value="ATPase_NBD"/>
</dbReference>
<dbReference type="GO" id="GO:0005829">
    <property type="term" value="C:cytosol"/>
    <property type="evidence" value="ECO:0007669"/>
    <property type="project" value="TreeGrafter"/>
</dbReference>
<evidence type="ECO:0000256" key="3">
    <source>
        <dbReference type="ARBA" id="ARBA00022840"/>
    </source>
</evidence>
<evidence type="ECO:0000256" key="1">
    <source>
        <dbReference type="ARBA" id="ARBA00007381"/>
    </source>
</evidence>
<dbReference type="GO" id="GO:0140662">
    <property type="term" value="F:ATP-dependent protein folding chaperone"/>
    <property type="evidence" value="ECO:0007669"/>
    <property type="project" value="InterPro"/>
</dbReference>
<dbReference type="OrthoDB" id="29851at2759"/>
<dbReference type="GO" id="GO:0005524">
    <property type="term" value="F:ATP binding"/>
    <property type="evidence" value="ECO:0007669"/>
    <property type="project" value="UniProtKB-KW"/>
</dbReference>
<dbReference type="FunFam" id="3.90.640.10:FF:000010">
    <property type="entry name" value="heat shock 70 kDa protein 14"/>
    <property type="match status" value="1"/>
</dbReference>
<dbReference type="PANTHER" id="PTHR45639">
    <property type="entry name" value="HSC70CB, ISOFORM G-RELATED"/>
    <property type="match status" value="1"/>
</dbReference>
<dbReference type="Gene3D" id="2.60.34.10">
    <property type="entry name" value="Substrate Binding Domain Of DNAk, Chain A, domain 1"/>
    <property type="match status" value="1"/>
</dbReference>
<keyword evidence="2" id="KW-0547">Nucleotide-binding</keyword>
<comment type="similarity">
    <text evidence="1">Belongs to the heat shock protein 70 family.</text>
</comment>
<dbReference type="GO" id="GO:0005634">
    <property type="term" value="C:nucleus"/>
    <property type="evidence" value="ECO:0007669"/>
    <property type="project" value="TreeGrafter"/>
</dbReference>
<name>A0A8H7ZW50_9FUNG</name>
<dbReference type="AlphaFoldDB" id="A0A8H7ZW50"/>
<dbReference type="SUPFAM" id="SSF100920">
    <property type="entry name" value="Heat shock protein 70kD (HSP70), peptide-binding domain"/>
    <property type="match status" value="1"/>
</dbReference>
<dbReference type="PROSITE" id="PS01036">
    <property type="entry name" value="HSP70_3"/>
    <property type="match status" value="1"/>
</dbReference>
<feature type="compositionally biased region" description="Basic and acidic residues" evidence="4">
    <location>
        <begin position="483"/>
        <end position="497"/>
    </location>
</feature>
<reference evidence="5 6" key="1">
    <citation type="journal article" name="Sci. Rep.">
        <title>Genome-scale phylogenetic analyses confirm Olpidium as the closest living zoosporic fungus to the non-flagellated, terrestrial fungi.</title>
        <authorList>
            <person name="Chang Y."/>
            <person name="Rochon D."/>
            <person name="Sekimoto S."/>
            <person name="Wang Y."/>
            <person name="Chovatia M."/>
            <person name="Sandor L."/>
            <person name="Salamov A."/>
            <person name="Grigoriev I.V."/>
            <person name="Stajich J.E."/>
            <person name="Spatafora J.W."/>
        </authorList>
    </citation>
    <scope>NUCLEOTIDE SEQUENCE [LARGE SCALE GENOMIC DNA]</scope>
    <source>
        <strain evidence="5">S191</strain>
    </source>
</reference>
<evidence type="ECO:0000313" key="5">
    <source>
        <dbReference type="EMBL" id="KAG5460324.1"/>
    </source>
</evidence>
<dbReference type="PRINTS" id="PR00301">
    <property type="entry name" value="HEATSHOCK70"/>
</dbReference>
<dbReference type="Gene3D" id="3.30.30.30">
    <property type="match status" value="1"/>
</dbReference>
<dbReference type="InterPro" id="IPR018181">
    <property type="entry name" value="Heat_shock_70_CS"/>
</dbReference>
<dbReference type="SUPFAM" id="SSF53067">
    <property type="entry name" value="Actin-like ATPase domain"/>
    <property type="match status" value="2"/>
</dbReference>
<dbReference type="InterPro" id="IPR013126">
    <property type="entry name" value="Hsp_70_fam"/>
</dbReference>
<dbReference type="PANTHER" id="PTHR45639:SF32">
    <property type="entry name" value="HEAT SHOCK PROTEIN PDR13"/>
    <property type="match status" value="1"/>
</dbReference>
<dbReference type="Gene3D" id="3.30.420.40">
    <property type="match status" value="2"/>
</dbReference>
<comment type="caution">
    <text evidence="5">The sequence shown here is derived from an EMBL/GenBank/DDBJ whole genome shotgun (WGS) entry which is preliminary data.</text>
</comment>
<dbReference type="Proteomes" id="UP000673691">
    <property type="component" value="Unassembled WGS sequence"/>
</dbReference>
<keyword evidence="5" id="KW-0346">Stress response</keyword>
<evidence type="ECO:0000256" key="2">
    <source>
        <dbReference type="ARBA" id="ARBA00022741"/>
    </source>
</evidence>
<evidence type="ECO:0000313" key="6">
    <source>
        <dbReference type="Proteomes" id="UP000673691"/>
    </source>
</evidence>
<proteinExistence type="inferred from homology"/>
<accession>A0A8H7ZW50</accession>
<keyword evidence="6" id="KW-1185">Reference proteome</keyword>
<keyword evidence="3" id="KW-0067">ATP-binding</keyword>
<dbReference type="EMBL" id="JAEFCI010005386">
    <property type="protein sequence ID" value="KAG5460324.1"/>
    <property type="molecule type" value="Genomic_DNA"/>
</dbReference>
<dbReference type="InterPro" id="IPR029047">
    <property type="entry name" value="HSP70_peptide-bd_sf"/>
</dbReference>
<feature type="region of interest" description="Disordered" evidence="4">
    <location>
        <begin position="464"/>
        <end position="497"/>
    </location>
</feature>
<organism evidence="5 6">
    <name type="scientific">Olpidium bornovanus</name>
    <dbReference type="NCBI Taxonomy" id="278681"/>
    <lineage>
        <taxon>Eukaryota</taxon>
        <taxon>Fungi</taxon>
        <taxon>Fungi incertae sedis</taxon>
        <taxon>Olpidiomycota</taxon>
        <taxon>Olpidiomycotina</taxon>
        <taxon>Olpidiomycetes</taxon>
        <taxon>Olpidiales</taxon>
        <taxon>Olpidiaceae</taxon>
        <taxon>Olpidium</taxon>
    </lineage>
</organism>
<protein>
    <submittedName>
        <fullName evidence="5">Heat shock protein 70 family</fullName>
    </submittedName>
</protein>
<gene>
    <name evidence="5" type="ORF">BJ554DRAFT_7639</name>
</gene>
<sequence>MSDGAAQDETPNVLGISLGSAYSAIAVLDREGRATCIANEDGDRQTPSYVAFLAEEEAFQFAGTQAKAQAVRNPANTITRFRNLLGRSFDDPVVRKAAGLSRAKLVEAADGRPAYVVQCRGEELQVTPRDAMAKLLVQLRSSAEAYTGRPVTGAVLAVPANASDAYRAELASAAREAGVTVLRVVSEPAAAALAFGGSADVRSSSPGGDRNIAVVDLGAAGFDVSVLAVRGGIYTTLAAAHDDTVGGDAIDELLVKHFASEFKRKNARDCDTLDPKASSKLRNAVEVTKKTLTLSASAACHVEALADGIDFSTNLNKLRFDMLTAKVFAKCADIVEETAKKAGLKPTEVDEVRTTLICPSLATSLLQILLVGGCSRIPKLISKLRGVFAASKIRNDVESDEAIACGCAAEAALLAVLPDAELTLTDADTLAPHLKVDTPLPVMRSVTFRKTADQTAVYIAVYEGEPPAPADSRETEGGDEDVVERKEDGKEDPCTPPHRELVAELVLDLLPQGKETSIEVIFNVDAKGLLKVTARSTDGKTVSASVAAR</sequence>
<evidence type="ECO:0000256" key="4">
    <source>
        <dbReference type="SAM" id="MobiDB-lite"/>
    </source>
</evidence>
<dbReference type="Pfam" id="PF00012">
    <property type="entry name" value="HSP70"/>
    <property type="match status" value="1"/>
</dbReference>
<dbReference type="Gene3D" id="3.90.640.10">
    <property type="entry name" value="Actin, Chain A, domain 4"/>
    <property type="match status" value="1"/>
</dbReference>